<comment type="caution">
    <text evidence="2">The sequence shown here is derived from an EMBL/GenBank/DDBJ whole genome shotgun (WGS) entry which is preliminary data.</text>
</comment>
<evidence type="ECO:0000313" key="2">
    <source>
        <dbReference type="EMBL" id="OSZ58682.1"/>
    </source>
</evidence>
<feature type="region of interest" description="Disordered" evidence="1">
    <location>
        <begin position="1"/>
        <end position="22"/>
    </location>
</feature>
<proteinExistence type="predicted"/>
<protein>
    <submittedName>
        <fullName evidence="2">Uncharacterized protein</fullName>
    </submittedName>
</protein>
<evidence type="ECO:0000313" key="3">
    <source>
        <dbReference type="Proteomes" id="UP000194266"/>
    </source>
</evidence>
<gene>
    <name evidence="2" type="ORF">OQI_20465</name>
</gene>
<organism evidence="2 3">
    <name type="scientific">Streptomyces pharetrae CZA14</name>
    <dbReference type="NCBI Taxonomy" id="1144883"/>
    <lineage>
        <taxon>Bacteria</taxon>
        <taxon>Bacillati</taxon>
        <taxon>Actinomycetota</taxon>
        <taxon>Actinomycetes</taxon>
        <taxon>Kitasatosporales</taxon>
        <taxon>Streptomycetaceae</taxon>
        <taxon>Streptomyces</taxon>
    </lineage>
</organism>
<sequence length="164" mass="18022">MTATEPDELTGHYGTARRIPPGNFADKPAPVDAWIISAPHWHPLWWQYLLAVVSLADIPGLPPACKHRPAVTHELQVMALNPDHGPYYPHDAGPGTLHHLTPVNIAEELATSDDQARRLAARCVQAAVDGILNPETADAPDRIRGAWRTYIDYTLLNLQHDPAS</sequence>
<dbReference type="Proteomes" id="UP000194266">
    <property type="component" value="Unassembled WGS sequence"/>
</dbReference>
<dbReference type="RefSeq" id="WP_086170809.1">
    <property type="nucleotide sequence ID" value="NZ_MRYD01000110.1"/>
</dbReference>
<dbReference type="EMBL" id="MRYD01000110">
    <property type="protein sequence ID" value="OSZ58682.1"/>
    <property type="molecule type" value="Genomic_DNA"/>
</dbReference>
<accession>A0ABX3YFT9</accession>
<evidence type="ECO:0000256" key="1">
    <source>
        <dbReference type="SAM" id="MobiDB-lite"/>
    </source>
</evidence>
<name>A0ABX3YFT9_9ACTN</name>
<reference evidence="2 3" key="1">
    <citation type="submission" date="2016-12" db="EMBL/GenBank/DDBJ databases">
        <title>Genome Mining:The Detection of Biosynthetic Gene Clusters to Aid in the Expression of Curamycin A produced by Streptomyces sp. strain CZA14.</title>
        <authorList>
            <person name="Durrell K.A."/>
            <person name="Kirby B.M."/>
            <person name="Khan W."/>
            <person name="Mthethwa T."/>
            <person name="Le Roes-Hill M."/>
        </authorList>
    </citation>
    <scope>NUCLEOTIDE SEQUENCE [LARGE SCALE GENOMIC DNA]</scope>
    <source>
        <strain evidence="2 3">CZA14</strain>
    </source>
</reference>
<keyword evidence="3" id="KW-1185">Reference proteome</keyword>